<dbReference type="PROSITE" id="PS51375">
    <property type="entry name" value="PPR"/>
    <property type="match status" value="2"/>
</dbReference>
<dbReference type="Proteomes" id="UP000623129">
    <property type="component" value="Unassembled WGS sequence"/>
</dbReference>
<feature type="repeat" description="PPR" evidence="4">
    <location>
        <begin position="162"/>
        <end position="196"/>
    </location>
</feature>
<feature type="repeat" description="PPR" evidence="4">
    <location>
        <begin position="126"/>
        <end position="161"/>
    </location>
</feature>
<dbReference type="InterPro" id="IPR002885">
    <property type="entry name" value="PPR_rpt"/>
</dbReference>
<name>A0A833S002_9POAL</name>
<accession>A0A833S002</accession>
<organism evidence="5 6">
    <name type="scientific">Carex littledalei</name>
    <dbReference type="NCBI Taxonomy" id="544730"/>
    <lineage>
        <taxon>Eukaryota</taxon>
        <taxon>Viridiplantae</taxon>
        <taxon>Streptophyta</taxon>
        <taxon>Embryophyta</taxon>
        <taxon>Tracheophyta</taxon>
        <taxon>Spermatophyta</taxon>
        <taxon>Magnoliopsida</taxon>
        <taxon>Liliopsida</taxon>
        <taxon>Poales</taxon>
        <taxon>Cyperaceae</taxon>
        <taxon>Cyperoideae</taxon>
        <taxon>Cariceae</taxon>
        <taxon>Carex</taxon>
        <taxon>Carex subgen. Euthyceras</taxon>
    </lineage>
</organism>
<dbReference type="NCBIfam" id="TIGR00756">
    <property type="entry name" value="PPR"/>
    <property type="match status" value="1"/>
</dbReference>
<dbReference type="PANTHER" id="PTHR47941">
    <property type="entry name" value="PENTATRICOPEPTIDE REPEAT-CONTAINING PROTEIN 3, MITOCHONDRIAL"/>
    <property type="match status" value="1"/>
</dbReference>
<evidence type="ECO:0000256" key="4">
    <source>
        <dbReference type="PROSITE-ProRule" id="PRU00708"/>
    </source>
</evidence>
<dbReference type="InterPro" id="IPR011990">
    <property type="entry name" value="TPR-like_helical_dom_sf"/>
</dbReference>
<dbReference type="Pfam" id="PF13041">
    <property type="entry name" value="PPR_2"/>
    <property type="match status" value="1"/>
</dbReference>
<gene>
    <name evidence="5" type="ORF">FCM35_KLT10083</name>
</gene>
<keyword evidence="2" id="KW-0677">Repeat</keyword>
<evidence type="ECO:0000313" key="5">
    <source>
        <dbReference type="EMBL" id="KAF3341239.1"/>
    </source>
</evidence>
<keyword evidence="3" id="KW-0809">Transit peptide</keyword>
<evidence type="ECO:0000313" key="6">
    <source>
        <dbReference type="Proteomes" id="UP000623129"/>
    </source>
</evidence>
<evidence type="ECO:0000256" key="1">
    <source>
        <dbReference type="ARBA" id="ARBA00007626"/>
    </source>
</evidence>
<sequence>MALFATTRHLLRRHLSTTSPAITDSTIAIVRQLSRKGEVEKINSILSPLLSTSPPPSDATLASIVYLYSCSGMLKEALDAFSTHPTPSTGALNSLLAPLNRHSRNLSRQIPSLFTSLPASKSVAPDQITYGILIKSLCVSGGGAEKALPVLKQMEDKNIPVSAVVYSTIMYSFYKESKPERAEELWKEMCGKGIVPDVSTYNVFDDGLKRGMVPDLGTVKVLVKGLMEEKNNRAAKGVVTRLKHKFPEEFVGNWKQLLKLVGLSEEEETESTESFWDQRFRQVYFEVLTGDVVSGFAGA</sequence>
<evidence type="ECO:0000256" key="2">
    <source>
        <dbReference type="ARBA" id="ARBA00022737"/>
    </source>
</evidence>
<reference evidence="5" key="1">
    <citation type="submission" date="2020-01" db="EMBL/GenBank/DDBJ databases">
        <title>Genome sequence of Kobresia littledalei, the first chromosome-level genome in the family Cyperaceae.</title>
        <authorList>
            <person name="Qu G."/>
        </authorList>
    </citation>
    <scope>NUCLEOTIDE SEQUENCE</scope>
    <source>
        <strain evidence="5">C.B.Clarke</strain>
        <tissue evidence="5">Leaf</tissue>
    </source>
</reference>
<protein>
    <submittedName>
        <fullName evidence="5">Pentatricopeptide repeat-containing protein</fullName>
    </submittedName>
</protein>
<dbReference type="AlphaFoldDB" id="A0A833S002"/>
<proteinExistence type="inferred from homology"/>
<keyword evidence="6" id="KW-1185">Reference proteome</keyword>
<comment type="caution">
    <text evidence="5">The sequence shown here is derived from an EMBL/GenBank/DDBJ whole genome shotgun (WGS) entry which is preliminary data.</text>
</comment>
<dbReference type="Gene3D" id="1.25.40.10">
    <property type="entry name" value="Tetratricopeptide repeat domain"/>
    <property type="match status" value="1"/>
</dbReference>
<dbReference type="EMBL" id="SWLB01000002">
    <property type="protein sequence ID" value="KAF3341239.1"/>
    <property type="molecule type" value="Genomic_DNA"/>
</dbReference>
<evidence type="ECO:0000256" key="3">
    <source>
        <dbReference type="ARBA" id="ARBA00022946"/>
    </source>
</evidence>
<dbReference type="OrthoDB" id="185373at2759"/>
<comment type="similarity">
    <text evidence="1">Belongs to the PPR family. P subfamily.</text>
</comment>